<reference evidence="2" key="1">
    <citation type="journal article" date="2023" name="Nat. Plants">
        <title>Single-cell RNA sequencing provides a high-resolution roadmap for understanding the multicellular compartmentation of specialized metabolism.</title>
        <authorList>
            <person name="Sun S."/>
            <person name="Shen X."/>
            <person name="Li Y."/>
            <person name="Li Y."/>
            <person name="Wang S."/>
            <person name="Li R."/>
            <person name="Zhang H."/>
            <person name="Shen G."/>
            <person name="Guo B."/>
            <person name="Wei J."/>
            <person name="Xu J."/>
            <person name="St-Pierre B."/>
            <person name="Chen S."/>
            <person name="Sun C."/>
        </authorList>
    </citation>
    <scope>NUCLEOTIDE SEQUENCE [LARGE SCALE GENOMIC DNA]</scope>
</reference>
<comment type="caution">
    <text evidence="1">The sequence shown here is derived from an EMBL/GenBank/DDBJ whole genome shotgun (WGS) entry which is preliminary data.</text>
</comment>
<protein>
    <submittedName>
        <fullName evidence="1">Uncharacterized protein</fullName>
    </submittedName>
</protein>
<accession>A0ACC0C329</accession>
<gene>
    <name evidence="1" type="ORF">M9H77_10146</name>
</gene>
<name>A0ACC0C329_CATRO</name>
<evidence type="ECO:0000313" key="2">
    <source>
        <dbReference type="Proteomes" id="UP001060085"/>
    </source>
</evidence>
<dbReference type="Proteomes" id="UP001060085">
    <property type="component" value="Linkage Group LG02"/>
</dbReference>
<organism evidence="1 2">
    <name type="scientific">Catharanthus roseus</name>
    <name type="common">Madagascar periwinkle</name>
    <name type="synonym">Vinca rosea</name>
    <dbReference type="NCBI Taxonomy" id="4058"/>
    <lineage>
        <taxon>Eukaryota</taxon>
        <taxon>Viridiplantae</taxon>
        <taxon>Streptophyta</taxon>
        <taxon>Embryophyta</taxon>
        <taxon>Tracheophyta</taxon>
        <taxon>Spermatophyta</taxon>
        <taxon>Magnoliopsida</taxon>
        <taxon>eudicotyledons</taxon>
        <taxon>Gunneridae</taxon>
        <taxon>Pentapetalae</taxon>
        <taxon>asterids</taxon>
        <taxon>lamiids</taxon>
        <taxon>Gentianales</taxon>
        <taxon>Apocynaceae</taxon>
        <taxon>Rauvolfioideae</taxon>
        <taxon>Vinceae</taxon>
        <taxon>Catharanthinae</taxon>
        <taxon>Catharanthus</taxon>
    </lineage>
</organism>
<proteinExistence type="predicted"/>
<keyword evidence="2" id="KW-1185">Reference proteome</keyword>
<evidence type="ECO:0000313" key="1">
    <source>
        <dbReference type="EMBL" id="KAI5679196.1"/>
    </source>
</evidence>
<dbReference type="EMBL" id="CM044702">
    <property type="protein sequence ID" value="KAI5679196.1"/>
    <property type="molecule type" value="Genomic_DNA"/>
</dbReference>
<sequence length="462" mass="51418">MELGRSLWMKGTTISGSCSFLRISLEKPSTFFLIPPSPLKFPSPPSYIGHARCLSTVLQSSTSPLLSELQNDDSFTPAGIENEKIETSKKGSKVILKGMRYSELEKWLQSHGYRPAQALMLWKRLYGNNIWANCCEDLEGLNKNLKRMLGEHAEFQTLSLKNTRTAFDGTRKMLFTLEDGLDIETVVIPCEGAGTLCVFLVKMGLRRNLSAAEIVEQAVFARRLLSAEVGTITNVVFMGMGEPLHNFENVVKAADIMVDEQGLHFSPRKVTISTSGLVPQIKRFLQESNCALAVSLNATTDEVRNWIMPINRKYNLGLLLDTLRQELRFKNNYKVLFEYVMLAGVNDSVEDAKRLINLVKGIPCKINLISFNPHSGSLFRSTTKEKMIEFRNILAEAGCVVFWRWSRGDDEMAACGQLGKPGEFQAPLLRVPAQFQAALGAAPGPSILGHQEESEMNCEAAS</sequence>